<sequence length="199" mass="22754">MFEPLLTHRVRTPYRWRRWHRKGRGHQWRDIQAHISSPGECSVAPKCMSCLASPRGNRAKVQWHHQQWLNREWGAAIRLWKLDGAFFMGELGGYSTTVASLARRVWCPQFQQANKQHSLPQGQSNCLCFGNNGVPRLRSPKRVELLCPPENPARLQKIRRKPVVFDSFNGAIVLRPALSMNSAVLGVEDGQTTMPSFTE</sequence>
<reference evidence="1" key="1">
    <citation type="submission" date="2019-10" db="EMBL/GenBank/DDBJ databases">
        <authorList>
            <consortium name="DOE Joint Genome Institute"/>
            <person name="Kuo A."/>
            <person name="Miyauchi S."/>
            <person name="Kiss E."/>
            <person name="Drula E."/>
            <person name="Kohler A."/>
            <person name="Sanchez-Garcia M."/>
            <person name="Andreopoulos B."/>
            <person name="Barry K.W."/>
            <person name="Bonito G."/>
            <person name="Buee M."/>
            <person name="Carver A."/>
            <person name="Chen C."/>
            <person name="Cichocki N."/>
            <person name="Clum A."/>
            <person name="Culley D."/>
            <person name="Crous P.W."/>
            <person name="Fauchery L."/>
            <person name="Girlanda M."/>
            <person name="Hayes R."/>
            <person name="Keri Z."/>
            <person name="LaButti K."/>
            <person name="Lipzen A."/>
            <person name="Lombard V."/>
            <person name="Magnuson J."/>
            <person name="Maillard F."/>
            <person name="Morin E."/>
            <person name="Murat C."/>
            <person name="Nolan M."/>
            <person name="Ohm R."/>
            <person name="Pangilinan J."/>
            <person name="Pereira M."/>
            <person name="Perotto S."/>
            <person name="Peter M."/>
            <person name="Riley R."/>
            <person name="Sitrit Y."/>
            <person name="Stielow B."/>
            <person name="Szollosi G."/>
            <person name="Zifcakova L."/>
            <person name="Stursova M."/>
            <person name="Spatafora J.W."/>
            <person name="Tedersoo L."/>
            <person name="Vaario L.-M."/>
            <person name="Yamada A."/>
            <person name="Yan M."/>
            <person name="Wang P."/>
            <person name="Xu J."/>
            <person name="Bruns T."/>
            <person name="Baldrian P."/>
            <person name="Vilgalys R."/>
            <person name="Henrissat B."/>
            <person name="Grigoriev I.V."/>
            <person name="Hibbett D."/>
            <person name="Nagy L.G."/>
            <person name="Martin F.M."/>
        </authorList>
    </citation>
    <scope>NUCLEOTIDE SEQUENCE</scope>
    <source>
        <strain evidence="1">Prilba</strain>
    </source>
</reference>
<organism evidence="1 2">
    <name type="scientific">Russula ochroleuca</name>
    <dbReference type="NCBI Taxonomy" id="152965"/>
    <lineage>
        <taxon>Eukaryota</taxon>
        <taxon>Fungi</taxon>
        <taxon>Dikarya</taxon>
        <taxon>Basidiomycota</taxon>
        <taxon>Agaricomycotina</taxon>
        <taxon>Agaricomycetes</taxon>
        <taxon>Russulales</taxon>
        <taxon>Russulaceae</taxon>
        <taxon>Russula</taxon>
    </lineage>
</organism>
<protein>
    <submittedName>
        <fullName evidence="1">Uncharacterized protein</fullName>
    </submittedName>
</protein>
<evidence type="ECO:0000313" key="1">
    <source>
        <dbReference type="EMBL" id="KAF8486057.1"/>
    </source>
</evidence>
<reference evidence="1" key="2">
    <citation type="journal article" date="2020" name="Nat. Commun.">
        <title>Large-scale genome sequencing of mycorrhizal fungi provides insights into the early evolution of symbiotic traits.</title>
        <authorList>
            <person name="Miyauchi S."/>
            <person name="Kiss E."/>
            <person name="Kuo A."/>
            <person name="Drula E."/>
            <person name="Kohler A."/>
            <person name="Sanchez-Garcia M."/>
            <person name="Morin E."/>
            <person name="Andreopoulos B."/>
            <person name="Barry K.W."/>
            <person name="Bonito G."/>
            <person name="Buee M."/>
            <person name="Carver A."/>
            <person name="Chen C."/>
            <person name="Cichocki N."/>
            <person name="Clum A."/>
            <person name="Culley D."/>
            <person name="Crous P.W."/>
            <person name="Fauchery L."/>
            <person name="Girlanda M."/>
            <person name="Hayes R.D."/>
            <person name="Keri Z."/>
            <person name="LaButti K."/>
            <person name="Lipzen A."/>
            <person name="Lombard V."/>
            <person name="Magnuson J."/>
            <person name="Maillard F."/>
            <person name="Murat C."/>
            <person name="Nolan M."/>
            <person name="Ohm R.A."/>
            <person name="Pangilinan J."/>
            <person name="Pereira M.F."/>
            <person name="Perotto S."/>
            <person name="Peter M."/>
            <person name="Pfister S."/>
            <person name="Riley R."/>
            <person name="Sitrit Y."/>
            <person name="Stielow J.B."/>
            <person name="Szollosi G."/>
            <person name="Zifcakova L."/>
            <person name="Stursova M."/>
            <person name="Spatafora J.W."/>
            <person name="Tedersoo L."/>
            <person name="Vaario L.M."/>
            <person name="Yamada A."/>
            <person name="Yan M."/>
            <person name="Wang P."/>
            <person name="Xu J."/>
            <person name="Bruns T."/>
            <person name="Baldrian P."/>
            <person name="Vilgalys R."/>
            <person name="Dunand C."/>
            <person name="Henrissat B."/>
            <person name="Grigoriev I.V."/>
            <person name="Hibbett D."/>
            <person name="Nagy L.G."/>
            <person name="Martin F.M."/>
        </authorList>
    </citation>
    <scope>NUCLEOTIDE SEQUENCE</scope>
    <source>
        <strain evidence="1">Prilba</strain>
    </source>
</reference>
<accession>A0A9P5N4R3</accession>
<dbReference type="EMBL" id="WHVB01000002">
    <property type="protein sequence ID" value="KAF8486057.1"/>
    <property type="molecule type" value="Genomic_DNA"/>
</dbReference>
<evidence type="ECO:0000313" key="2">
    <source>
        <dbReference type="Proteomes" id="UP000759537"/>
    </source>
</evidence>
<gene>
    <name evidence="1" type="ORF">DFH94DRAFT_710079</name>
</gene>
<dbReference type="AlphaFoldDB" id="A0A9P5N4R3"/>
<name>A0A9P5N4R3_9AGAM</name>
<dbReference type="Proteomes" id="UP000759537">
    <property type="component" value="Unassembled WGS sequence"/>
</dbReference>
<comment type="caution">
    <text evidence="1">The sequence shown here is derived from an EMBL/GenBank/DDBJ whole genome shotgun (WGS) entry which is preliminary data.</text>
</comment>
<proteinExistence type="predicted"/>
<keyword evidence="2" id="KW-1185">Reference proteome</keyword>